<evidence type="ECO:0000256" key="2">
    <source>
        <dbReference type="ARBA" id="ARBA00022448"/>
    </source>
</evidence>
<evidence type="ECO:0000259" key="6">
    <source>
        <dbReference type="Pfam" id="PF08314"/>
    </source>
</evidence>
<dbReference type="EMBL" id="JAZAVJ010000305">
    <property type="protein sequence ID" value="KAK7402412.1"/>
    <property type="molecule type" value="Genomic_DNA"/>
</dbReference>
<accession>A0ABR1GKI1</accession>
<keyword evidence="8" id="KW-1185">Reference proteome</keyword>
<organism evidence="7 8">
    <name type="scientific">Neonectria punicea</name>
    <dbReference type="NCBI Taxonomy" id="979145"/>
    <lineage>
        <taxon>Eukaryota</taxon>
        <taxon>Fungi</taxon>
        <taxon>Dikarya</taxon>
        <taxon>Ascomycota</taxon>
        <taxon>Pezizomycotina</taxon>
        <taxon>Sordariomycetes</taxon>
        <taxon>Hypocreomycetidae</taxon>
        <taxon>Hypocreales</taxon>
        <taxon>Nectriaceae</taxon>
        <taxon>Neonectria</taxon>
    </lineage>
</organism>
<sequence length="919" mass="101262">MTGPLPIGSAKVVLLAVHFATQADLDSLSSLTAQHATVLRQDLVLRILLSHLPETIKPDLYVPFVQALVTDEPETQPQPQPNRTLDTTAVDALTNDQASKKVKKLRLVQLSSHDEVPEEETDSLTSFLLLRGYRMDEEAGMLSQLPGLLTPFLQHSPTIQTWLVSTVLPLLRRNHEYYPQKLARYSLLEFRNLPDRLAVEYLLAETGTSEDGYSLLGRDFRGLIGPWLYNNSRWMQESVNDSSGEPSAEATLSCPGWEQALEWLVLQASRSWEVALGTIEQWDGPEDIDLIDNVNMWFQEPQQRYLDRSYAQAALASAYQIPNATVDALEGAYKICIKITSLMDQDCDATLQAAASALSPVPPFDDCSFSGAKTATYMRNDLLSASNTLTVPNRGTTSLLIALVLSAFLLTRTGVAYTVRRAGDLAFLQDAREQKSELTKLIRAVSGHPSRKDDAYWVRARKEILWLHNWGAPSDPKVAGSVRGVFGKVSSEYIEMEILKALLSCSRYVLAQSLYEDAEEGILSATDIQSTVQSSALAAFDNASNPNRSRGGLKKCNEIIKAFPKTVGKDLPVAKRIEALLKATHALSDYRLVLKQGEPFSPVVLRVHSDPISIIERVLEQNAKAYTRLQEFLELGNNMVNAGLPTSNQPGKGLSLETGQDADRSTTERRIVAMCIEAALREDDFETAYSYVVNRMGTSSTMTGEGYDDEWSWKAAMDAGKSARSETSQKPTHLGTASGNPEIRHLEQRIECLATALRIAPPNQLQEILKTFRRCEEQLDFAIKEEAAKEDAWDAAGDLRNLPGAFDGPDPDKAYPPRNITASAAARQADESPMSLFDLSRATARVASKNLNALSSLQGIAQGTTQDPAQPQSAEEDDQDNHRVRKRDQLREAATGTLVSGVSWLIGANVNRTANDGQQ</sequence>
<dbReference type="Proteomes" id="UP001498476">
    <property type="component" value="Unassembled WGS sequence"/>
</dbReference>
<dbReference type="PANTHER" id="PTHR40787:SF3">
    <property type="entry name" value="PROTEIN TRANSPORT PROTEIN SEC39"/>
    <property type="match status" value="1"/>
</dbReference>
<dbReference type="PANTHER" id="PTHR40787">
    <property type="entry name" value="SECRETED PROTEIN"/>
    <property type="match status" value="1"/>
</dbReference>
<feature type="domain" description="Sec39" evidence="6">
    <location>
        <begin position="13"/>
        <end position="793"/>
    </location>
</feature>
<reference evidence="7 8" key="1">
    <citation type="journal article" date="2025" name="Microbiol. Resour. Announc.">
        <title>Draft genome sequences for Neonectria magnoliae and Neonectria punicea, canker pathogens of Liriodendron tulipifera and Acer saccharum in West Virginia.</title>
        <authorList>
            <person name="Petronek H.M."/>
            <person name="Kasson M.T."/>
            <person name="Metheny A.M."/>
            <person name="Stauder C.M."/>
            <person name="Lovett B."/>
            <person name="Lynch S.C."/>
            <person name="Garnas J.R."/>
            <person name="Kasson L.R."/>
            <person name="Stajich J.E."/>
        </authorList>
    </citation>
    <scope>NUCLEOTIDE SEQUENCE [LARGE SCALE GENOMIC DNA]</scope>
    <source>
        <strain evidence="7 8">NRRL 64653</strain>
    </source>
</reference>
<gene>
    <name evidence="7" type="ORF">QQX98_011829</name>
</gene>
<keyword evidence="2" id="KW-0813">Transport</keyword>
<dbReference type="Pfam" id="PF08314">
    <property type="entry name" value="Sec39"/>
    <property type="match status" value="1"/>
</dbReference>
<evidence type="ECO:0000256" key="5">
    <source>
        <dbReference type="SAM" id="MobiDB-lite"/>
    </source>
</evidence>
<evidence type="ECO:0000256" key="3">
    <source>
        <dbReference type="ARBA" id="ARBA00022824"/>
    </source>
</evidence>
<evidence type="ECO:0000313" key="7">
    <source>
        <dbReference type="EMBL" id="KAK7402412.1"/>
    </source>
</evidence>
<proteinExistence type="predicted"/>
<comment type="subcellular location">
    <subcellularLocation>
        <location evidence="1">Endoplasmic reticulum</location>
    </subcellularLocation>
</comment>
<name>A0ABR1GKI1_9HYPO</name>
<feature type="region of interest" description="Disordered" evidence="5">
    <location>
        <begin position="863"/>
        <end position="893"/>
    </location>
</feature>
<evidence type="ECO:0000313" key="8">
    <source>
        <dbReference type="Proteomes" id="UP001498476"/>
    </source>
</evidence>
<evidence type="ECO:0000256" key="1">
    <source>
        <dbReference type="ARBA" id="ARBA00004240"/>
    </source>
</evidence>
<keyword evidence="3" id="KW-0256">Endoplasmic reticulum</keyword>
<feature type="compositionally biased region" description="Polar residues" evidence="5">
    <location>
        <begin position="863"/>
        <end position="873"/>
    </location>
</feature>
<protein>
    <recommendedName>
        <fullName evidence="6">Sec39 domain-containing protein</fullName>
    </recommendedName>
</protein>
<dbReference type="InterPro" id="IPR013244">
    <property type="entry name" value="Sec39_domain"/>
</dbReference>
<evidence type="ECO:0000256" key="4">
    <source>
        <dbReference type="ARBA" id="ARBA00022927"/>
    </source>
</evidence>
<keyword evidence="4" id="KW-0653">Protein transport</keyword>
<comment type="caution">
    <text evidence="7">The sequence shown here is derived from an EMBL/GenBank/DDBJ whole genome shotgun (WGS) entry which is preliminary data.</text>
</comment>